<dbReference type="Proteomes" id="UP000298652">
    <property type="component" value="Chromosome 7"/>
</dbReference>
<sequence>MEFQLPKHTQGVRLYGSAELRVSYKKMNPFCVPFATTNMPRGVFSPFCRIKEDIYCKLRKIQVGLNYELYVYSFQKFLLLCIIVVHTSFCSSFNHFHDALIFHIVYLLTN</sequence>
<evidence type="ECO:0000313" key="2">
    <source>
        <dbReference type="Proteomes" id="UP000298652"/>
    </source>
</evidence>
<dbReference type="EMBL" id="CM016558">
    <property type="protein sequence ID" value="TKW04483.1"/>
    <property type="molecule type" value="Genomic_DNA"/>
</dbReference>
<accession>A0A4U6TTQ4</accession>
<dbReference type="Gramene" id="TKW04483">
    <property type="protein sequence ID" value="TKW04483"/>
    <property type="gene ID" value="SEVIR_7G112350v2"/>
</dbReference>
<keyword evidence="2" id="KW-1185">Reference proteome</keyword>
<organism evidence="1 2">
    <name type="scientific">Setaria viridis</name>
    <name type="common">Green bristlegrass</name>
    <name type="synonym">Setaria italica subsp. viridis</name>
    <dbReference type="NCBI Taxonomy" id="4556"/>
    <lineage>
        <taxon>Eukaryota</taxon>
        <taxon>Viridiplantae</taxon>
        <taxon>Streptophyta</taxon>
        <taxon>Embryophyta</taxon>
        <taxon>Tracheophyta</taxon>
        <taxon>Spermatophyta</taxon>
        <taxon>Magnoliopsida</taxon>
        <taxon>Liliopsida</taxon>
        <taxon>Poales</taxon>
        <taxon>Poaceae</taxon>
        <taxon>PACMAD clade</taxon>
        <taxon>Panicoideae</taxon>
        <taxon>Panicodae</taxon>
        <taxon>Paniceae</taxon>
        <taxon>Cenchrinae</taxon>
        <taxon>Setaria</taxon>
    </lineage>
</organism>
<reference evidence="1" key="1">
    <citation type="submission" date="2019-03" db="EMBL/GenBank/DDBJ databases">
        <title>WGS assembly of Setaria viridis.</title>
        <authorList>
            <person name="Huang P."/>
            <person name="Jenkins J."/>
            <person name="Grimwood J."/>
            <person name="Barry K."/>
            <person name="Healey A."/>
            <person name="Mamidi S."/>
            <person name="Sreedasyam A."/>
            <person name="Shu S."/>
            <person name="Feldman M."/>
            <person name="Wu J."/>
            <person name="Yu Y."/>
            <person name="Chen C."/>
            <person name="Johnson J."/>
            <person name="Rokhsar D."/>
            <person name="Baxter I."/>
            <person name="Schmutz J."/>
            <person name="Brutnell T."/>
            <person name="Kellogg E."/>
        </authorList>
    </citation>
    <scope>NUCLEOTIDE SEQUENCE [LARGE SCALE GENOMIC DNA]</scope>
</reference>
<name>A0A4U6TTQ4_SETVI</name>
<evidence type="ECO:0000313" key="1">
    <source>
        <dbReference type="EMBL" id="TKW04483.1"/>
    </source>
</evidence>
<gene>
    <name evidence="1" type="ORF">SEVIR_7G112350v2</name>
</gene>
<dbReference type="AlphaFoldDB" id="A0A4U6TTQ4"/>
<proteinExistence type="predicted"/>
<protein>
    <submittedName>
        <fullName evidence="1">Uncharacterized protein</fullName>
    </submittedName>
</protein>